<sequence length="86" mass="9421">MITEYHKAQWSSGSVSRFHTTGSGSIPELGKVDSAFHPYCSGSIVAAVAEWSRYLIIVADLVKSSNPVPLKTRHVGERYTLNLSRA</sequence>
<dbReference type="AlphaFoldDB" id="A0A8X6RRN2"/>
<accession>A0A8X6RRN2</accession>
<reference evidence="1" key="1">
    <citation type="submission" date="2020-08" db="EMBL/GenBank/DDBJ databases">
        <title>Multicomponent nature underlies the extraordinary mechanical properties of spider dragline silk.</title>
        <authorList>
            <person name="Kono N."/>
            <person name="Nakamura H."/>
            <person name="Mori M."/>
            <person name="Yoshida Y."/>
            <person name="Ohtoshi R."/>
            <person name="Malay A.D."/>
            <person name="Moran D.A.P."/>
            <person name="Tomita M."/>
            <person name="Numata K."/>
            <person name="Arakawa K."/>
        </authorList>
    </citation>
    <scope>NUCLEOTIDE SEQUENCE</scope>
</reference>
<evidence type="ECO:0000313" key="1">
    <source>
        <dbReference type="EMBL" id="GFX99040.1"/>
    </source>
</evidence>
<evidence type="ECO:0000313" key="2">
    <source>
        <dbReference type="Proteomes" id="UP000887159"/>
    </source>
</evidence>
<dbReference type="Proteomes" id="UP000887159">
    <property type="component" value="Unassembled WGS sequence"/>
</dbReference>
<name>A0A8X6RRN2_TRICX</name>
<keyword evidence="2" id="KW-1185">Reference proteome</keyword>
<comment type="caution">
    <text evidence="1">The sequence shown here is derived from an EMBL/GenBank/DDBJ whole genome shotgun (WGS) entry which is preliminary data.</text>
</comment>
<dbReference type="EMBL" id="BMAU01021205">
    <property type="protein sequence ID" value="GFX99040.1"/>
    <property type="molecule type" value="Genomic_DNA"/>
</dbReference>
<organism evidence="1 2">
    <name type="scientific">Trichonephila clavipes</name>
    <name type="common">Golden silk orbweaver</name>
    <name type="synonym">Nephila clavipes</name>
    <dbReference type="NCBI Taxonomy" id="2585209"/>
    <lineage>
        <taxon>Eukaryota</taxon>
        <taxon>Metazoa</taxon>
        <taxon>Ecdysozoa</taxon>
        <taxon>Arthropoda</taxon>
        <taxon>Chelicerata</taxon>
        <taxon>Arachnida</taxon>
        <taxon>Araneae</taxon>
        <taxon>Araneomorphae</taxon>
        <taxon>Entelegynae</taxon>
        <taxon>Araneoidea</taxon>
        <taxon>Nephilidae</taxon>
        <taxon>Trichonephila</taxon>
    </lineage>
</organism>
<gene>
    <name evidence="1" type="ORF">TNCV_4809881</name>
</gene>
<protein>
    <submittedName>
        <fullName evidence="1">Uncharacterized protein</fullName>
    </submittedName>
</protein>
<proteinExistence type="predicted"/>